<gene>
    <name evidence="1" type="ORF">UY81_C0070G0005</name>
</gene>
<protein>
    <submittedName>
        <fullName evidence="1">Uncharacterized protein</fullName>
    </submittedName>
</protein>
<organism evidence="1 2">
    <name type="scientific">Candidatus Giovannonibacteria bacterium GW2011_GWA2_53_7</name>
    <dbReference type="NCBI Taxonomy" id="1618650"/>
    <lineage>
        <taxon>Bacteria</taxon>
        <taxon>Candidatus Giovannoniibacteriota</taxon>
    </lineage>
</organism>
<proteinExistence type="predicted"/>
<dbReference type="EMBL" id="LCRM01000070">
    <property type="protein sequence ID" value="KKW34546.1"/>
    <property type="molecule type" value="Genomic_DNA"/>
</dbReference>
<evidence type="ECO:0000313" key="2">
    <source>
        <dbReference type="Proteomes" id="UP000034290"/>
    </source>
</evidence>
<name>A0A0G1XU84_9BACT</name>
<reference evidence="1 2" key="1">
    <citation type="journal article" date="2015" name="Nature">
        <title>rRNA introns, odd ribosomes, and small enigmatic genomes across a large radiation of phyla.</title>
        <authorList>
            <person name="Brown C.T."/>
            <person name="Hug L.A."/>
            <person name="Thomas B.C."/>
            <person name="Sharon I."/>
            <person name="Castelle C.J."/>
            <person name="Singh A."/>
            <person name="Wilkins M.J."/>
            <person name="Williams K.H."/>
            <person name="Banfield J.F."/>
        </authorList>
    </citation>
    <scope>NUCLEOTIDE SEQUENCE [LARGE SCALE GENOMIC DNA]</scope>
</reference>
<sequence length="160" mass="18285">MEHHVPREDVRDFLLVADVPDHLDPSGVVHVDATRAVLDWFCARHPDHPICLASASRQNTRRAWEAFGYAHLPREYARLRLLDLNAEPLPEASFTMHLTTQKASSWGTYLAQPRKMYTPRGHIWHRSLASSPSLGEVLRCPSERRGILKTQEPHLTIVVQ</sequence>
<evidence type="ECO:0000313" key="1">
    <source>
        <dbReference type="EMBL" id="KKW34546.1"/>
    </source>
</evidence>
<comment type="caution">
    <text evidence="1">The sequence shown here is derived from an EMBL/GenBank/DDBJ whole genome shotgun (WGS) entry which is preliminary data.</text>
</comment>
<dbReference type="AlphaFoldDB" id="A0A0G1XU84"/>
<accession>A0A0G1XU84</accession>
<dbReference type="Proteomes" id="UP000034290">
    <property type="component" value="Unassembled WGS sequence"/>
</dbReference>